<feature type="compositionally biased region" description="Polar residues" evidence="1">
    <location>
        <begin position="1"/>
        <end position="12"/>
    </location>
</feature>
<name>A0A9D4RJY4_DREPO</name>
<gene>
    <name evidence="2" type="ORF">DPMN_034288</name>
</gene>
<evidence type="ECO:0000313" key="3">
    <source>
        <dbReference type="Proteomes" id="UP000828390"/>
    </source>
</evidence>
<protein>
    <submittedName>
        <fullName evidence="2">Uncharacterized protein</fullName>
    </submittedName>
</protein>
<evidence type="ECO:0000256" key="1">
    <source>
        <dbReference type="SAM" id="MobiDB-lite"/>
    </source>
</evidence>
<dbReference type="Proteomes" id="UP000828390">
    <property type="component" value="Unassembled WGS sequence"/>
</dbReference>
<dbReference type="EMBL" id="JAIWYP010000002">
    <property type="protein sequence ID" value="KAH3871094.1"/>
    <property type="molecule type" value="Genomic_DNA"/>
</dbReference>
<keyword evidence="3" id="KW-1185">Reference proteome</keyword>
<sequence length="79" mass="9232">MRMRYQNLQNVDVDQEDDDHQLIPGASRNNAVMQEVEVKNAEFRGQQLRRLSSGHISIHNLRAMRKVCHGRCMPSTDWL</sequence>
<evidence type="ECO:0000313" key="2">
    <source>
        <dbReference type="EMBL" id="KAH3871094.1"/>
    </source>
</evidence>
<proteinExistence type="predicted"/>
<comment type="caution">
    <text evidence="2">The sequence shown here is derived from an EMBL/GenBank/DDBJ whole genome shotgun (WGS) entry which is preliminary data.</text>
</comment>
<dbReference type="AlphaFoldDB" id="A0A9D4RJY4"/>
<accession>A0A9D4RJY4</accession>
<reference evidence="2" key="1">
    <citation type="journal article" date="2019" name="bioRxiv">
        <title>The Genome of the Zebra Mussel, Dreissena polymorpha: A Resource for Invasive Species Research.</title>
        <authorList>
            <person name="McCartney M.A."/>
            <person name="Auch B."/>
            <person name="Kono T."/>
            <person name="Mallez S."/>
            <person name="Zhang Y."/>
            <person name="Obille A."/>
            <person name="Becker A."/>
            <person name="Abrahante J.E."/>
            <person name="Garbe J."/>
            <person name="Badalamenti J.P."/>
            <person name="Herman A."/>
            <person name="Mangelson H."/>
            <person name="Liachko I."/>
            <person name="Sullivan S."/>
            <person name="Sone E.D."/>
            <person name="Koren S."/>
            <person name="Silverstein K.A.T."/>
            <person name="Beckman K.B."/>
            <person name="Gohl D.M."/>
        </authorList>
    </citation>
    <scope>NUCLEOTIDE SEQUENCE</scope>
    <source>
        <strain evidence="2">Duluth1</strain>
        <tissue evidence="2">Whole animal</tissue>
    </source>
</reference>
<feature type="region of interest" description="Disordered" evidence="1">
    <location>
        <begin position="1"/>
        <end position="20"/>
    </location>
</feature>
<organism evidence="2 3">
    <name type="scientific">Dreissena polymorpha</name>
    <name type="common">Zebra mussel</name>
    <name type="synonym">Mytilus polymorpha</name>
    <dbReference type="NCBI Taxonomy" id="45954"/>
    <lineage>
        <taxon>Eukaryota</taxon>
        <taxon>Metazoa</taxon>
        <taxon>Spiralia</taxon>
        <taxon>Lophotrochozoa</taxon>
        <taxon>Mollusca</taxon>
        <taxon>Bivalvia</taxon>
        <taxon>Autobranchia</taxon>
        <taxon>Heteroconchia</taxon>
        <taxon>Euheterodonta</taxon>
        <taxon>Imparidentia</taxon>
        <taxon>Neoheterodontei</taxon>
        <taxon>Myida</taxon>
        <taxon>Dreissenoidea</taxon>
        <taxon>Dreissenidae</taxon>
        <taxon>Dreissena</taxon>
    </lineage>
</organism>
<reference evidence="2" key="2">
    <citation type="submission" date="2020-11" db="EMBL/GenBank/DDBJ databases">
        <authorList>
            <person name="McCartney M.A."/>
            <person name="Auch B."/>
            <person name="Kono T."/>
            <person name="Mallez S."/>
            <person name="Becker A."/>
            <person name="Gohl D.M."/>
            <person name="Silverstein K.A.T."/>
            <person name="Koren S."/>
            <person name="Bechman K.B."/>
            <person name="Herman A."/>
            <person name="Abrahante J.E."/>
            <person name="Garbe J."/>
        </authorList>
    </citation>
    <scope>NUCLEOTIDE SEQUENCE</scope>
    <source>
        <strain evidence="2">Duluth1</strain>
        <tissue evidence="2">Whole animal</tissue>
    </source>
</reference>